<keyword evidence="3" id="KW-1185">Reference proteome</keyword>
<comment type="caution">
    <text evidence="2">The sequence shown here is derived from an EMBL/GenBank/DDBJ whole genome shotgun (WGS) entry which is preliminary data.</text>
</comment>
<name>A0AA42AVQ8_PAPNU</name>
<dbReference type="Pfam" id="PF08276">
    <property type="entry name" value="PAN_2"/>
    <property type="match status" value="1"/>
</dbReference>
<proteinExistence type="predicted"/>
<accession>A0AA42AVQ8</accession>
<dbReference type="PROSITE" id="PS50948">
    <property type="entry name" value="PAN"/>
    <property type="match status" value="1"/>
</dbReference>
<evidence type="ECO:0000313" key="3">
    <source>
        <dbReference type="Proteomes" id="UP001177140"/>
    </source>
</evidence>
<organism evidence="2 3">
    <name type="scientific">Papaver nudicaule</name>
    <name type="common">Iceland poppy</name>
    <dbReference type="NCBI Taxonomy" id="74823"/>
    <lineage>
        <taxon>Eukaryota</taxon>
        <taxon>Viridiplantae</taxon>
        <taxon>Streptophyta</taxon>
        <taxon>Embryophyta</taxon>
        <taxon>Tracheophyta</taxon>
        <taxon>Spermatophyta</taxon>
        <taxon>Magnoliopsida</taxon>
        <taxon>Ranunculales</taxon>
        <taxon>Papaveraceae</taxon>
        <taxon>Papaveroideae</taxon>
        <taxon>Papaver</taxon>
    </lineage>
</organism>
<dbReference type="Proteomes" id="UP001177140">
    <property type="component" value="Unassembled WGS sequence"/>
</dbReference>
<feature type="domain" description="Apple" evidence="1">
    <location>
        <begin position="83"/>
        <end position="144"/>
    </location>
</feature>
<dbReference type="InterPro" id="IPR003609">
    <property type="entry name" value="Pan_app"/>
</dbReference>
<dbReference type="EMBL" id="JAJJMA010222081">
    <property type="protein sequence ID" value="MCL7041281.1"/>
    <property type="molecule type" value="Genomic_DNA"/>
</dbReference>
<protein>
    <recommendedName>
        <fullName evidence="1">Apple domain-containing protein</fullName>
    </recommendedName>
</protein>
<reference evidence="2" key="1">
    <citation type="submission" date="2022-03" db="EMBL/GenBank/DDBJ databases">
        <title>A functionally conserved STORR gene fusion in Papaver species that diverged 16.8 million years ago.</title>
        <authorList>
            <person name="Catania T."/>
        </authorList>
    </citation>
    <scope>NUCLEOTIDE SEQUENCE</scope>
    <source>
        <strain evidence="2">S-191538</strain>
    </source>
</reference>
<evidence type="ECO:0000313" key="2">
    <source>
        <dbReference type="EMBL" id="MCL7041281.1"/>
    </source>
</evidence>
<dbReference type="AlphaFoldDB" id="A0AA42AVQ8"/>
<gene>
    <name evidence="2" type="ORF">MKW94_009132</name>
</gene>
<sequence length="144" mass="15756">MLRLGSNGNLYIYTYSELPSNGYIAWEETYAAFSSRGSTSECLLPSKCGSFGLCEDNQCVACPTPKGLMGWDKKCKLPKIPSCTIVAANVGYYRVKDVEDYQPLSLSDGEGPMTVNECKKKCSDDCKCVGFFYRINGSMCSLAA</sequence>
<evidence type="ECO:0000259" key="1">
    <source>
        <dbReference type="PROSITE" id="PS50948"/>
    </source>
</evidence>